<reference evidence="16 17" key="1">
    <citation type="journal article" date="2017" name="Mycologia">
        <title>Bifiguratus adelaidae, gen. et sp. nov., a new member of Mucoromycotina in endophytic and soil-dwelling habitats.</title>
        <authorList>
            <person name="Torres-Cruz T.J."/>
            <person name="Billingsley Tobias T.L."/>
            <person name="Almatruk M."/>
            <person name="Hesse C."/>
            <person name="Kuske C.R."/>
            <person name="Desiro A."/>
            <person name="Benucci G.M."/>
            <person name="Bonito G."/>
            <person name="Stajich J.E."/>
            <person name="Dunlap C."/>
            <person name="Arnold A.E."/>
            <person name="Porras-Alfaro A."/>
        </authorList>
    </citation>
    <scope>NUCLEOTIDE SEQUENCE [LARGE SCALE GENOMIC DNA]</scope>
    <source>
        <strain evidence="16 17">AZ0501</strain>
    </source>
</reference>
<comment type="caution">
    <text evidence="16">The sequence shown here is derived from an EMBL/GenBank/DDBJ whole genome shotgun (WGS) entry which is preliminary data.</text>
</comment>
<dbReference type="InterPro" id="IPR027417">
    <property type="entry name" value="P-loop_NTPase"/>
</dbReference>
<proteinExistence type="inferred from homology"/>
<evidence type="ECO:0000256" key="7">
    <source>
        <dbReference type="ARBA" id="ARBA00022692"/>
    </source>
</evidence>
<gene>
    <name evidence="16" type="ORF">BZG36_03199</name>
</gene>
<dbReference type="GO" id="GO:0003735">
    <property type="term" value="F:structural constituent of ribosome"/>
    <property type="evidence" value="ECO:0007669"/>
    <property type="project" value="InterPro"/>
</dbReference>
<dbReference type="InterPro" id="IPR059073">
    <property type="entry name" value="TRMT11_N"/>
</dbReference>
<dbReference type="SUPFAM" id="SSF53335">
    <property type="entry name" value="S-adenosyl-L-methionine-dependent methyltransferases"/>
    <property type="match status" value="1"/>
</dbReference>
<evidence type="ECO:0000256" key="11">
    <source>
        <dbReference type="PROSITE-ProRule" id="PRU00959"/>
    </source>
</evidence>
<evidence type="ECO:0000256" key="1">
    <source>
        <dbReference type="ARBA" id="ARBA00004496"/>
    </source>
</evidence>
<feature type="compositionally biased region" description="Basic residues" evidence="12">
    <location>
        <begin position="1087"/>
        <end position="1096"/>
    </location>
</feature>
<dbReference type="GO" id="GO:0032259">
    <property type="term" value="P:methylation"/>
    <property type="evidence" value="ECO:0007669"/>
    <property type="project" value="UniProtKB-UniRule"/>
</dbReference>
<dbReference type="PROSITE" id="PS51998">
    <property type="entry name" value="DEK_C"/>
    <property type="match status" value="1"/>
</dbReference>
<evidence type="ECO:0000256" key="10">
    <source>
        <dbReference type="ARBA" id="ARBA00023180"/>
    </source>
</evidence>
<dbReference type="Pfam" id="PF25904">
    <property type="entry name" value="Tmrp11_N"/>
    <property type="match status" value="1"/>
</dbReference>
<feature type="domain" description="Cytochrome b5 heme-binding" evidence="14">
    <location>
        <begin position="1249"/>
        <end position="1336"/>
    </location>
</feature>
<dbReference type="InterPro" id="IPR014876">
    <property type="entry name" value="DEK_C"/>
</dbReference>
<evidence type="ECO:0000256" key="4">
    <source>
        <dbReference type="ARBA" id="ARBA00022555"/>
    </source>
</evidence>
<sequence>MQQRTQRTTIHHKAKHLRTKTPTPKPIVYPEDHLRRKFYKDHPFELHRPVSLIETDDAVNRTDFSALLLPGMHPSEVTGETVIRYQLFLMSQHNMPERKAYVKACNEFYEIRAKQEQEERAAREEATRLFGQAMNKPATARALKREEQHSKNGMSTYLVHFAQTHEDFRLAELDAIATLENIPLQYNKDEYKLWCPFIRVQLRNDEDARKLAARSILIKKIYQLWGEGKDYVQVHAQVKHDPDRWAPYRFASFKFRIQTFSSTRTQEEQLAIIQSFGYLDFKGEIKMHNPDVSFAVLEDYGKHTHSTQAKVPLWIYFGKEVAESSRDAILKYNLKKRKYIGTTSMDAELSLIMANQALVRPGKLVYDPFVGTGSFLLTCAHFGAYTLGSDIDGRQIRGKEGLSITANVEQYNLASLVLDQLTFDITHHPWRAVPLFDAIVTDPPYGVRAGAKRLGRKDPTKQSTQPRIYQGKPIHEREEYVPPTKPYEMSEVLVDLLEFSALYLNLHGRLVYWLPTVTEEYRDEDVPTHPAMRLVANSEQNFGPWARRLITMEKIAPYPTDKTDDSLVEAVDKHLDLNDTEHVPAHNDVKSRIRPQVPGNRTKGDQPGHYAFRDKIRYVFPSATHAEILQRTYSDNVAFRRILASLDHSEKAFYHISPRLLDGIVKAQEHEDGLAFVQCLLSAGAKSDDIKQTKRLIAIILHLHNCRFTDENSGTTLREDQHSTFVADHFGITYDALNGLLTTQTVQLGVDRTTILLNSGQAKQRRLMLGQSIFYSFTCWLMEKLNKCFSRNEHACVINILDIYGGIPDAMDVIDAERVWNNIRMECGFSCLQQVKQPIVPEQTGVQSELLGSIIDSVLHFLNSQDIAASAQRDDNHKAQLDNATNENVQSIHFQHFFGPRQYRKDAILQSVNFYDSELSAALSSNFDGIRSEMPFIVRLLIEHGQHPAGPTRDDHLSDQMRHVRHRQPFDPSQLRCLNDILGYGNIWPLLTLQSTGSIPLKTQIQLYNVEQIAADNAASRPIAYLLSEFYSRYRTFLQLPEGIDATFEEVMTFLHEVSVTQSHYAIDDAQICLSLSAWNTIEQARNAHKRGSRSRSLHDDTLSSATGTPFAEETSSSDILMSSTPEDVESQNYTSDYHYQSPDGPTFDQLPDDSNRLEKVQTTNNAPDSSKNNPQKKRSSARTNWVILTWLLTWWIPPFSLQLLTIMKRPGVRMAWREKVALCILIFLLSAAIIIFIAFFGNWVCPHQDVFSTSELQAHSENSQAYVAIRGEIFDLTSFAPHHWANDVVPTKSIYQYAGKDATDLFPVQVSALCDGITGSVAPEVVLDFHVNLTDPNGAYHDFRYFTNDSRPDWYFEQMVYMRKNYRLGFMGYDPNDIKSQATKQVQLGGISTTRSWAVIDNNVYDLTYYLLGGRQVRAPPGEAAPTNVDTDFMDNAIVQLFKQKAGSDITDYFNALPMDPVVRKRQLVCLRNLFFVGKVDQRNSARCLFSEYLLLIISGCLGAVIFFKFLAALQLGTKREPQEFDKFVICQVPCYTEGEESLKKTINSLAALKYDDRRKLLFIICDGMIVGSGNDRPTPRIVLDILGADQTVDPEALSFESLGEGAKQHNRAKIYSGLYEFAGHVVPYIVLVKVGTPQEISRPGNRGKRDSQMILMKFLNHVHFNTGMALAELEIYHQIKNVIGVDPNFYEFLLMIDADTEVQPDALNRMVSSFVHDSKIIGLCGETTLSNEKHSWITMIQVYEYYISHHLSKAFESLFGSVTCLPGCFCMYRVRSAAKSQPLLISNQVIGDYSENCVDTLHLKNLLHLGEDRYLTTLILKHFPNYKTKFIPDAGCQTVAPDDWKVLLSQRRRWINSTVHNLLELVFLPQLCGFCCFSMRFVVILDLVGTLVMPAVVCYLGYLVYQTSVSTSNVPMMSMIILAMVYGLQAIIFLIRRKWEHIGWMIVYILAIPLFSFAIPIYSFWHFDDFSWGNTRVVLGENGKKVAATEDQVSFDPKSIPRKTWQEYENELWELGSYVSEKSGHTFKSQRSRQTFSHQSAFLSTANSIYSADSARGVPRYSVDSGRNYAPTIGSHPYGMPLSNFSYGSVDDILHADMRSMGPASAVEYPIPYHSMPSGFSDSEIIECIRQVLGKADLMTITRKQVRRQVEERLQVDLTYKREFVNYCIENILLGNL</sequence>
<dbReference type="GO" id="GO:0016459">
    <property type="term" value="C:myosin complex"/>
    <property type="evidence" value="ECO:0007669"/>
    <property type="project" value="InterPro"/>
</dbReference>
<accession>A0A261Y1J2</accession>
<keyword evidence="3" id="KW-1003">Cell membrane</keyword>
<dbReference type="InterPro" id="IPR029063">
    <property type="entry name" value="SAM-dependent_MTases_sf"/>
</dbReference>
<dbReference type="InterPro" id="IPR016939">
    <property type="entry name" value="Ribosomal_mS23_fun"/>
</dbReference>
<dbReference type="GO" id="GO:0005886">
    <property type="term" value="C:plasma membrane"/>
    <property type="evidence" value="ECO:0007669"/>
    <property type="project" value="UniProtKB-SubCell"/>
</dbReference>
<dbReference type="SUPFAM" id="SSF109715">
    <property type="entry name" value="DEK C-terminal domain"/>
    <property type="match status" value="1"/>
</dbReference>
<dbReference type="GO" id="GO:0000049">
    <property type="term" value="F:tRNA binding"/>
    <property type="evidence" value="ECO:0007669"/>
    <property type="project" value="UniProtKB-UniRule"/>
</dbReference>
<dbReference type="SUPFAM" id="SSF55856">
    <property type="entry name" value="Cytochrome b5-like heme/steroid binding domain"/>
    <property type="match status" value="1"/>
</dbReference>
<keyword evidence="11" id="KW-0694">RNA-binding</keyword>
<keyword evidence="4 11" id="KW-0820">tRNA-binding</keyword>
<evidence type="ECO:0000256" key="5">
    <source>
        <dbReference type="ARBA" id="ARBA00022676"/>
    </source>
</evidence>
<dbReference type="PROSITE" id="PS50255">
    <property type="entry name" value="CYTOCHROME_B5_2"/>
    <property type="match status" value="1"/>
</dbReference>
<keyword evidence="6 11" id="KW-0808">Transferase</keyword>
<dbReference type="InterPro" id="IPR029044">
    <property type="entry name" value="Nucleotide-diphossugar_trans"/>
</dbReference>
<comment type="similarity">
    <text evidence="11">Belongs to the class I-like SAM-binding methyltransferase superfamily. TRM11 methyltransferase family.</text>
</comment>
<protein>
    <submittedName>
        <fullName evidence="16">Uncharacterized protein</fullName>
    </submittedName>
</protein>
<organism evidence="16 17">
    <name type="scientific">Bifiguratus adelaidae</name>
    <dbReference type="NCBI Taxonomy" id="1938954"/>
    <lineage>
        <taxon>Eukaryota</taxon>
        <taxon>Fungi</taxon>
        <taxon>Fungi incertae sedis</taxon>
        <taxon>Mucoromycota</taxon>
        <taxon>Mucoromycotina</taxon>
        <taxon>Endogonomycetes</taxon>
        <taxon>Endogonales</taxon>
        <taxon>Endogonales incertae sedis</taxon>
        <taxon>Bifiguratus</taxon>
    </lineage>
</organism>
<dbReference type="InterPro" id="IPR002052">
    <property type="entry name" value="DNA_methylase_N6_adenine_CS"/>
</dbReference>
<dbReference type="SMART" id="SM01117">
    <property type="entry name" value="Cyt-b5"/>
    <property type="match status" value="2"/>
</dbReference>
<feature type="transmembrane region" description="Helical" evidence="13">
    <location>
        <begin position="1186"/>
        <end position="1208"/>
    </location>
</feature>
<dbReference type="Proteomes" id="UP000242875">
    <property type="component" value="Unassembled WGS sequence"/>
</dbReference>
<dbReference type="Pfam" id="PF13741">
    <property type="entry name" value="MRP-S25"/>
    <property type="match status" value="1"/>
</dbReference>
<dbReference type="GO" id="GO:0031505">
    <property type="term" value="P:fungal-type cell wall organization"/>
    <property type="evidence" value="ECO:0007669"/>
    <property type="project" value="TreeGrafter"/>
</dbReference>
<dbReference type="OrthoDB" id="370884at2759"/>
<keyword evidence="11" id="KW-0489">Methyltransferase</keyword>
<evidence type="ECO:0000256" key="8">
    <source>
        <dbReference type="ARBA" id="ARBA00022989"/>
    </source>
</evidence>
<dbReference type="EMBL" id="MVBO01000043">
    <property type="protein sequence ID" value="OZJ04374.1"/>
    <property type="molecule type" value="Genomic_DNA"/>
</dbReference>
<dbReference type="InterPro" id="IPR001609">
    <property type="entry name" value="Myosin_head_motor_dom-like"/>
</dbReference>
<feature type="transmembrane region" description="Helical" evidence="13">
    <location>
        <begin position="1494"/>
        <end position="1515"/>
    </location>
</feature>
<dbReference type="SUPFAM" id="SSF52540">
    <property type="entry name" value="P-loop containing nucleoside triphosphate hydrolases"/>
    <property type="match status" value="1"/>
</dbReference>
<evidence type="ECO:0000256" key="9">
    <source>
        <dbReference type="ARBA" id="ARBA00023136"/>
    </source>
</evidence>
<keyword evidence="11" id="KW-0819">tRNA processing</keyword>
<keyword evidence="8 13" id="KW-1133">Transmembrane helix</keyword>
<dbReference type="Pfam" id="PF03142">
    <property type="entry name" value="Chitin_synth_2"/>
    <property type="match status" value="1"/>
</dbReference>
<dbReference type="InterPro" id="IPR000241">
    <property type="entry name" value="RlmKL-like_Mtase"/>
</dbReference>
<evidence type="ECO:0000313" key="17">
    <source>
        <dbReference type="Proteomes" id="UP000242875"/>
    </source>
</evidence>
<dbReference type="Pfam" id="PF00173">
    <property type="entry name" value="Cyt-b5"/>
    <property type="match status" value="1"/>
</dbReference>
<keyword evidence="17" id="KW-1185">Reference proteome</keyword>
<dbReference type="PANTHER" id="PTHR22914:SF45">
    <property type="entry name" value="CHITIN SYNTHASE"/>
    <property type="match status" value="1"/>
</dbReference>
<dbReference type="InterPro" id="IPR036400">
    <property type="entry name" value="Cyt_B5-like_heme/steroid_sf"/>
</dbReference>
<feature type="transmembrane region" description="Helical" evidence="13">
    <location>
        <begin position="1918"/>
        <end position="1937"/>
    </location>
</feature>
<dbReference type="SUPFAM" id="SSF53448">
    <property type="entry name" value="Nucleotide-diphospho-sugar transferases"/>
    <property type="match status" value="1"/>
</dbReference>
<dbReference type="GO" id="GO:0030428">
    <property type="term" value="C:cell septum"/>
    <property type="evidence" value="ECO:0007669"/>
    <property type="project" value="TreeGrafter"/>
</dbReference>
<dbReference type="GO" id="GO:0005524">
    <property type="term" value="F:ATP binding"/>
    <property type="evidence" value="ECO:0007669"/>
    <property type="project" value="InterPro"/>
</dbReference>
<dbReference type="GO" id="GO:0160102">
    <property type="term" value="F:tRNA (guanine(10)-N2)-methyltransferase activity"/>
    <property type="evidence" value="ECO:0007669"/>
    <property type="project" value="InterPro"/>
</dbReference>
<evidence type="ECO:0000256" key="3">
    <source>
        <dbReference type="ARBA" id="ARBA00022475"/>
    </source>
</evidence>
<keyword evidence="7 13" id="KW-0812">Transmembrane</keyword>
<dbReference type="Gene3D" id="3.90.550.10">
    <property type="entry name" value="Spore Coat Polysaccharide Biosynthesis Protein SpsA, Chain A"/>
    <property type="match status" value="1"/>
</dbReference>
<dbReference type="GO" id="GO:0043527">
    <property type="term" value="C:tRNA methyltransferase complex"/>
    <property type="evidence" value="ECO:0007669"/>
    <property type="project" value="UniProtKB-ARBA"/>
</dbReference>
<feature type="transmembrane region" description="Helical" evidence="13">
    <location>
        <begin position="1220"/>
        <end position="1245"/>
    </location>
</feature>
<dbReference type="PROSITE" id="PS00092">
    <property type="entry name" value="N6_MTASE"/>
    <property type="match status" value="1"/>
</dbReference>
<dbReference type="PANTHER" id="PTHR22914">
    <property type="entry name" value="CHITIN SYNTHASE"/>
    <property type="match status" value="1"/>
</dbReference>
<dbReference type="Gene3D" id="1.10.10.60">
    <property type="entry name" value="Homeodomain-like"/>
    <property type="match status" value="1"/>
</dbReference>
<feature type="region of interest" description="Disordered" evidence="12">
    <location>
        <begin position="1087"/>
        <end position="1130"/>
    </location>
</feature>
<dbReference type="InterPro" id="IPR004835">
    <property type="entry name" value="Chitin_synth"/>
</dbReference>
<feature type="transmembrane region" description="Helical" evidence="13">
    <location>
        <begin position="1944"/>
        <end position="1967"/>
    </location>
</feature>
<name>A0A261Y1J2_9FUNG</name>
<evidence type="ECO:0000256" key="6">
    <source>
        <dbReference type="ARBA" id="ARBA00022679"/>
    </source>
</evidence>
<dbReference type="InterPro" id="IPR016691">
    <property type="entry name" value="TRMT11"/>
</dbReference>
<dbReference type="GO" id="GO:0004100">
    <property type="term" value="F:chitin synthase activity"/>
    <property type="evidence" value="ECO:0007669"/>
    <property type="project" value="InterPro"/>
</dbReference>
<feature type="compositionally biased region" description="Basic residues" evidence="12">
    <location>
        <begin position="9"/>
        <end position="19"/>
    </location>
</feature>
<dbReference type="GO" id="GO:0005763">
    <property type="term" value="C:mitochondrial small ribosomal subunit"/>
    <property type="evidence" value="ECO:0007669"/>
    <property type="project" value="InterPro"/>
</dbReference>
<dbReference type="GO" id="GO:0003774">
    <property type="term" value="F:cytoskeletal motor activity"/>
    <property type="evidence" value="ECO:0007669"/>
    <property type="project" value="InterPro"/>
</dbReference>
<dbReference type="Gene3D" id="1.20.120.720">
    <property type="entry name" value="Myosin VI head, motor domain, U50 subdomain"/>
    <property type="match status" value="1"/>
</dbReference>
<keyword evidence="5" id="KW-0328">Glycosyltransferase</keyword>
<dbReference type="InterPro" id="IPR001199">
    <property type="entry name" value="Cyt_B5-like_heme/steroid-bd"/>
</dbReference>
<feature type="compositionally biased region" description="Polar residues" evidence="12">
    <location>
        <begin position="1103"/>
        <end position="1130"/>
    </location>
</feature>
<dbReference type="PROSITE" id="PS51627">
    <property type="entry name" value="SAM_MT_TRM11"/>
    <property type="match status" value="1"/>
</dbReference>
<keyword evidence="9 13" id="KW-0472">Membrane</keyword>
<keyword evidence="11" id="KW-0949">S-adenosyl-L-methionine</keyword>
<feature type="region of interest" description="Disordered" evidence="12">
    <location>
        <begin position="1"/>
        <end position="25"/>
    </location>
</feature>
<dbReference type="Pfam" id="PF01170">
    <property type="entry name" value="UPF0020"/>
    <property type="match status" value="1"/>
</dbReference>
<dbReference type="GO" id="GO:0008033">
    <property type="term" value="P:tRNA processing"/>
    <property type="evidence" value="ECO:0007669"/>
    <property type="project" value="UniProtKB-UniRule"/>
</dbReference>
<dbReference type="Pfam" id="PF08766">
    <property type="entry name" value="DEK_C"/>
    <property type="match status" value="1"/>
</dbReference>
<dbReference type="Pfam" id="PF00063">
    <property type="entry name" value="Myosin_head"/>
    <property type="match status" value="1"/>
</dbReference>
<keyword evidence="10" id="KW-0325">Glycoprotein</keyword>
<dbReference type="Gene3D" id="3.40.50.150">
    <property type="entry name" value="Vaccinia Virus protein VP39"/>
    <property type="match status" value="1"/>
</dbReference>
<dbReference type="Gene3D" id="3.10.120.10">
    <property type="entry name" value="Cytochrome b5-like heme/steroid binding domain"/>
    <property type="match status" value="1"/>
</dbReference>
<comment type="subcellular location">
    <subcellularLocation>
        <location evidence="2">Cell membrane</location>
        <topology evidence="2">Multi-pass membrane protein</topology>
    </subcellularLocation>
    <subcellularLocation>
        <location evidence="1">Cytoplasm</location>
    </subcellularLocation>
</comment>
<evidence type="ECO:0000313" key="16">
    <source>
        <dbReference type="EMBL" id="OZJ04374.1"/>
    </source>
</evidence>
<evidence type="ECO:0000256" key="13">
    <source>
        <dbReference type="SAM" id="Phobius"/>
    </source>
</evidence>
<feature type="domain" description="DEK-C" evidence="15">
    <location>
        <begin position="2121"/>
        <end position="2176"/>
    </location>
</feature>
<evidence type="ECO:0000256" key="12">
    <source>
        <dbReference type="SAM" id="MobiDB-lite"/>
    </source>
</evidence>
<evidence type="ECO:0000256" key="2">
    <source>
        <dbReference type="ARBA" id="ARBA00004651"/>
    </source>
</evidence>
<evidence type="ECO:0000259" key="14">
    <source>
        <dbReference type="PROSITE" id="PS50255"/>
    </source>
</evidence>
<dbReference type="GO" id="GO:0006031">
    <property type="term" value="P:chitin biosynthetic process"/>
    <property type="evidence" value="ECO:0007669"/>
    <property type="project" value="TreeGrafter"/>
</dbReference>
<feature type="transmembrane region" description="Helical" evidence="13">
    <location>
        <begin position="1883"/>
        <end position="1906"/>
    </location>
</feature>
<evidence type="ECO:0000259" key="15">
    <source>
        <dbReference type="PROSITE" id="PS51998"/>
    </source>
</evidence>